<dbReference type="AlphaFoldDB" id="A0A846MVN1"/>
<proteinExistence type="predicted"/>
<keyword evidence="1" id="KW-0732">Signal</keyword>
<name>A0A846MVN1_9PROT</name>
<gene>
    <name evidence="2" type="ORF">FHS83_000593</name>
</gene>
<dbReference type="Proteomes" id="UP000570514">
    <property type="component" value="Unassembled WGS sequence"/>
</dbReference>
<evidence type="ECO:0000313" key="3">
    <source>
        <dbReference type="Proteomes" id="UP000570514"/>
    </source>
</evidence>
<protein>
    <recommendedName>
        <fullName evidence="4">Lipoprotein</fullName>
    </recommendedName>
</protein>
<evidence type="ECO:0000313" key="2">
    <source>
        <dbReference type="EMBL" id="NIK87275.1"/>
    </source>
</evidence>
<evidence type="ECO:0008006" key="4">
    <source>
        <dbReference type="Google" id="ProtNLM"/>
    </source>
</evidence>
<evidence type="ECO:0000256" key="1">
    <source>
        <dbReference type="SAM" id="SignalP"/>
    </source>
</evidence>
<organism evidence="2 3">
    <name type="scientific">Rhizomicrobium palustre</name>
    <dbReference type="NCBI Taxonomy" id="189966"/>
    <lineage>
        <taxon>Bacteria</taxon>
        <taxon>Pseudomonadati</taxon>
        <taxon>Pseudomonadota</taxon>
        <taxon>Alphaproteobacteria</taxon>
        <taxon>Micropepsales</taxon>
        <taxon>Micropepsaceae</taxon>
        <taxon>Rhizomicrobium</taxon>
    </lineage>
</organism>
<feature type="signal peptide" evidence="1">
    <location>
        <begin position="1"/>
        <end position="20"/>
    </location>
</feature>
<comment type="caution">
    <text evidence="2">The sequence shown here is derived from an EMBL/GenBank/DDBJ whole genome shotgun (WGS) entry which is preliminary data.</text>
</comment>
<feature type="chain" id="PRO_5032633938" description="Lipoprotein" evidence="1">
    <location>
        <begin position="21"/>
        <end position="147"/>
    </location>
</feature>
<dbReference type="PROSITE" id="PS51257">
    <property type="entry name" value="PROKAR_LIPOPROTEIN"/>
    <property type="match status" value="1"/>
</dbReference>
<sequence length="147" mass="16831">MRRFAILILAGLLLAGCSQRHTPPVGRWIGHYESSSVMVVAWLEILPSGDIRVSAPDFLDVGDPTDEQRREMHKRLAYDLSEGWSEVKLRQYDFDGHVFRKQGGVAPQMEWDASKQEMKVVFYFGMSHAIRIPMTPVKNFGEDPWLP</sequence>
<reference evidence="2 3" key="1">
    <citation type="submission" date="2020-03" db="EMBL/GenBank/DDBJ databases">
        <title>Genomic Encyclopedia of Type Strains, Phase IV (KMG-IV): sequencing the most valuable type-strain genomes for metagenomic binning, comparative biology and taxonomic classification.</title>
        <authorList>
            <person name="Goeker M."/>
        </authorList>
    </citation>
    <scope>NUCLEOTIDE SEQUENCE [LARGE SCALE GENOMIC DNA]</scope>
    <source>
        <strain evidence="2 3">DSM 19867</strain>
    </source>
</reference>
<accession>A0A846MVN1</accession>
<keyword evidence="3" id="KW-1185">Reference proteome</keyword>
<dbReference type="RefSeq" id="WP_167080721.1">
    <property type="nucleotide sequence ID" value="NZ_BAAADC010000001.1"/>
</dbReference>
<dbReference type="EMBL" id="JAASRM010000001">
    <property type="protein sequence ID" value="NIK87275.1"/>
    <property type="molecule type" value="Genomic_DNA"/>
</dbReference>